<dbReference type="GO" id="GO:0031564">
    <property type="term" value="P:transcription antitermination"/>
    <property type="evidence" value="ECO:0007669"/>
    <property type="project" value="UniProtKB-UniRule"/>
</dbReference>
<dbReference type="Pfam" id="PF08529">
    <property type="entry name" value="NusA_N"/>
    <property type="match status" value="1"/>
</dbReference>
<dbReference type="EMBL" id="VBAP01000067">
    <property type="protein sequence ID" value="TMI73748.1"/>
    <property type="molecule type" value="Genomic_DNA"/>
</dbReference>
<dbReference type="SUPFAM" id="SSF50249">
    <property type="entry name" value="Nucleic acid-binding proteins"/>
    <property type="match status" value="1"/>
</dbReference>
<evidence type="ECO:0000256" key="6">
    <source>
        <dbReference type="ARBA" id="ARBA00023163"/>
    </source>
</evidence>
<keyword evidence="4 7" id="KW-0694">RNA-binding</keyword>
<dbReference type="FunFam" id="3.30.300.20:FF:000005">
    <property type="entry name" value="Transcription termination/antitermination protein NusA"/>
    <property type="match status" value="1"/>
</dbReference>
<dbReference type="FunFam" id="2.40.50.140:FF:000058">
    <property type="entry name" value="Transcription termination/antitermination protein NusA"/>
    <property type="match status" value="1"/>
</dbReference>
<dbReference type="InterPro" id="IPR003029">
    <property type="entry name" value="S1_domain"/>
</dbReference>
<evidence type="ECO:0000259" key="9">
    <source>
        <dbReference type="PROSITE" id="PS50126"/>
    </source>
</evidence>
<dbReference type="PANTHER" id="PTHR22648:SF0">
    <property type="entry name" value="TRANSCRIPTION TERMINATION_ANTITERMINATION PROTEIN NUSA"/>
    <property type="match status" value="1"/>
</dbReference>
<dbReference type="Gene3D" id="2.40.50.140">
    <property type="entry name" value="Nucleic acid-binding proteins"/>
    <property type="match status" value="1"/>
</dbReference>
<dbReference type="FunFam" id="3.30.300.20:FF:000002">
    <property type="entry name" value="Transcription termination/antitermination protein NusA"/>
    <property type="match status" value="1"/>
</dbReference>
<accession>A0A537IQX9</accession>
<sequence>MSVELMKALEQIDEEKGIGKEVIIEAIEAALLSAYKKNYGASAQNMRIEVDRDTGEMRAYQIRTIVETVEDEHTQISLAEAQQWDPSAKIGDMVEVEVTPRDFGRIAAQTAKQVVVQRLREAERDLVYKEFRDREGDIVTGTVQRIERKNVYLDLGRIEAVLPPTEQIPRESYRQSERIKAYVVEVRQGTRGPQIVVSRTHPGLLKRLFELEVPEIYEGIVEIKAIAREAGARSKFAVASRDKNVDAVGACVGPKGTRVQSIVDELKGEKIDIVPWNADPALFVAGALSPAKVTRVELDEQTKTALVIVPDHQLSLAIGREGQNARLAAKLTGWRIDIKSETQIKEIEAKKLFVDLPEEEAAVPAEAQPAAAGPAGADASGETATVPAEQPDGAEAQGEGPAQTLVLPEPSEAPPEIPAPSGAAVKAVEAADGEGNEPFATSADAPGPDELSKKTAEADA</sequence>
<evidence type="ECO:0000256" key="4">
    <source>
        <dbReference type="ARBA" id="ARBA00022884"/>
    </source>
</evidence>
<dbReference type="PANTHER" id="PTHR22648">
    <property type="entry name" value="TRANSCRIPTION TERMINATION FACTOR NUSA"/>
    <property type="match status" value="1"/>
</dbReference>
<evidence type="ECO:0000256" key="2">
    <source>
        <dbReference type="ARBA" id="ARBA00022490"/>
    </source>
</evidence>
<dbReference type="Pfam" id="PF13184">
    <property type="entry name" value="KH_NusA_1st"/>
    <property type="match status" value="1"/>
</dbReference>
<dbReference type="SMART" id="SM00322">
    <property type="entry name" value="KH"/>
    <property type="match status" value="2"/>
</dbReference>
<dbReference type="CDD" id="cd02134">
    <property type="entry name" value="KH-II_NusA_rpt1"/>
    <property type="match status" value="1"/>
</dbReference>
<dbReference type="PROSITE" id="PS50126">
    <property type="entry name" value="S1"/>
    <property type="match status" value="1"/>
</dbReference>
<dbReference type="InterPro" id="IPR036555">
    <property type="entry name" value="NusA_N_sf"/>
</dbReference>
<proteinExistence type="inferred from homology"/>
<evidence type="ECO:0000313" key="10">
    <source>
        <dbReference type="EMBL" id="TMI73748.1"/>
    </source>
</evidence>
<name>A0A537IQX9_9BACT</name>
<reference evidence="10 11" key="1">
    <citation type="journal article" date="2019" name="Nat. Microbiol.">
        <title>Mediterranean grassland soil C-N compound turnover is dependent on rainfall and depth, and is mediated by genomically divergent microorganisms.</title>
        <authorList>
            <person name="Diamond S."/>
            <person name="Andeer P.F."/>
            <person name="Li Z."/>
            <person name="Crits-Christoph A."/>
            <person name="Burstein D."/>
            <person name="Anantharaman K."/>
            <person name="Lane K.R."/>
            <person name="Thomas B.C."/>
            <person name="Pan C."/>
            <person name="Northen T.R."/>
            <person name="Banfield J.F."/>
        </authorList>
    </citation>
    <scope>NUCLEOTIDE SEQUENCE [LARGE SCALE GENOMIC DNA]</scope>
    <source>
        <strain evidence="10">NP_8</strain>
    </source>
</reference>
<comment type="subcellular location">
    <subcellularLocation>
        <location evidence="7">Cytoplasm</location>
    </subcellularLocation>
</comment>
<feature type="domain" description="S1 motif" evidence="9">
    <location>
        <begin position="136"/>
        <end position="200"/>
    </location>
</feature>
<dbReference type="NCBIfam" id="TIGR01953">
    <property type="entry name" value="NusA"/>
    <property type="match status" value="1"/>
</dbReference>
<dbReference type="SUPFAM" id="SSF54814">
    <property type="entry name" value="Prokaryotic type KH domain (KH-domain type II)"/>
    <property type="match status" value="2"/>
</dbReference>
<keyword evidence="3 7" id="KW-0889">Transcription antitermination</keyword>
<keyword evidence="2 7" id="KW-0963">Cytoplasm</keyword>
<dbReference type="CDD" id="cd22529">
    <property type="entry name" value="KH-II_NusA_rpt2"/>
    <property type="match status" value="1"/>
</dbReference>
<comment type="function">
    <text evidence="7">Participates in both transcription termination and antitermination.</text>
</comment>
<dbReference type="Gene3D" id="3.30.1480.10">
    <property type="entry name" value="NusA, N-terminal domain"/>
    <property type="match status" value="1"/>
</dbReference>
<dbReference type="Pfam" id="PF00575">
    <property type="entry name" value="S1"/>
    <property type="match status" value="1"/>
</dbReference>
<keyword evidence="1 7" id="KW-0806">Transcription termination</keyword>
<dbReference type="GO" id="GO:0006353">
    <property type="term" value="P:DNA-templated transcription termination"/>
    <property type="evidence" value="ECO:0007669"/>
    <property type="project" value="UniProtKB-UniRule"/>
</dbReference>
<dbReference type="InterPro" id="IPR004087">
    <property type="entry name" value="KH_dom"/>
</dbReference>
<organism evidence="10 11">
    <name type="scientific">Candidatus Segetimicrobium genomatis</name>
    <dbReference type="NCBI Taxonomy" id="2569760"/>
    <lineage>
        <taxon>Bacteria</taxon>
        <taxon>Bacillati</taxon>
        <taxon>Candidatus Sysuimicrobiota</taxon>
        <taxon>Candidatus Sysuimicrobiia</taxon>
        <taxon>Candidatus Sysuimicrobiales</taxon>
        <taxon>Candidatus Segetimicrobiaceae</taxon>
        <taxon>Candidatus Segetimicrobium</taxon>
    </lineage>
</organism>
<dbReference type="InterPro" id="IPR058582">
    <property type="entry name" value="KH_NusA_2nd"/>
</dbReference>
<dbReference type="Proteomes" id="UP000318834">
    <property type="component" value="Unassembled WGS sequence"/>
</dbReference>
<evidence type="ECO:0000256" key="3">
    <source>
        <dbReference type="ARBA" id="ARBA00022814"/>
    </source>
</evidence>
<feature type="compositionally biased region" description="Basic and acidic residues" evidence="8">
    <location>
        <begin position="450"/>
        <end position="460"/>
    </location>
</feature>
<dbReference type="InterPro" id="IPR010213">
    <property type="entry name" value="TF_NusA"/>
</dbReference>
<evidence type="ECO:0000256" key="8">
    <source>
        <dbReference type="SAM" id="MobiDB-lite"/>
    </source>
</evidence>
<evidence type="ECO:0000313" key="11">
    <source>
        <dbReference type="Proteomes" id="UP000318834"/>
    </source>
</evidence>
<dbReference type="InterPro" id="IPR009019">
    <property type="entry name" value="KH_sf_prok-type"/>
</dbReference>
<comment type="similarity">
    <text evidence="7">Belongs to the NusA family.</text>
</comment>
<dbReference type="HAMAP" id="MF_00945_B">
    <property type="entry name" value="NusA_B"/>
    <property type="match status" value="1"/>
</dbReference>
<feature type="compositionally biased region" description="Low complexity" evidence="8">
    <location>
        <begin position="363"/>
        <end position="382"/>
    </location>
</feature>
<dbReference type="GO" id="GO:0003723">
    <property type="term" value="F:RNA binding"/>
    <property type="evidence" value="ECO:0007669"/>
    <property type="project" value="UniProtKB-UniRule"/>
</dbReference>
<comment type="subunit">
    <text evidence="7">Monomer. Binds directly to the core enzyme of the DNA-dependent RNA polymerase and to nascent RNA.</text>
</comment>
<protein>
    <recommendedName>
        <fullName evidence="7">Transcription termination/antitermination protein NusA</fullName>
    </recommendedName>
</protein>
<dbReference type="InterPro" id="IPR015946">
    <property type="entry name" value="KH_dom-like_a/b"/>
</dbReference>
<dbReference type="Gene3D" id="3.30.300.20">
    <property type="match status" value="2"/>
</dbReference>
<evidence type="ECO:0000256" key="1">
    <source>
        <dbReference type="ARBA" id="ARBA00022472"/>
    </source>
</evidence>
<keyword evidence="6 7" id="KW-0804">Transcription</keyword>
<dbReference type="InterPro" id="IPR013735">
    <property type="entry name" value="TF_NusA_N"/>
</dbReference>
<keyword evidence="5 7" id="KW-0805">Transcription regulation</keyword>
<dbReference type="PROSITE" id="PS50084">
    <property type="entry name" value="KH_TYPE_1"/>
    <property type="match status" value="1"/>
</dbReference>
<dbReference type="InterPro" id="IPR012340">
    <property type="entry name" value="NA-bd_OB-fold"/>
</dbReference>
<evidence type="ECO:0000256" key="5">
    <source>
        <dbReference type="ARBA" id="ARBA00023015"/>
    </source>
</evidence>
<dbReference type="FunFam" id="3.30.1480.10:FF:000002">
    <property type="entry name" value="Transcription termination/antitermination protein NusA"/>
    <property type="match status" value="1"/>
</dbReference>
<dbReference type="Pfam" id="PF26594">
    <property type="entry name" value="KH_NusA_2nd"/>
    <property type="match status" value="1"/>
</dbReference>
<dbReference type="GO" id="GO:0005829">
    <property type="term" value="C:cytosol"/>
    <property type="evidence" value="ECO:0007669"/>
    <property type="project" value="TreeGrafter"/>
</dbReference>
<dbReference type="SMART" id="SM00316">
    <property type="entry name" value="S1"/>
    <property type="match status" value="1"/>
</dbReference>
<dbReference type="GO" id="GO:0003700">
    <property type="term" value="F:DNA-binding transcription factor activity"/>
    <property type="evidence" value="ECO:0007669"/>
    <property type="project" value="InterPro"/>
</dbReference>
<dbReference type="InterPro" id="IPR025249">
    <property type="entry name" value="TF_NusA_KH_1st"/>
</dbReference>
<dbReference type="CDD" id="cd04455">
    <property type="entry name" value="S1_NusA"/>
    <property type="match status" value="1"/>
</dbReference>
<feature type="region of interest" description="Disordered" evidence="8">
    <location>
        <begin position="363"/>
        <end position="460"/>
    </location>
</feature>
<gene>
    <name evidence="7 10" type="primary">nusA</name>
    <name evidence="10" type="ORF">E6H05_09170</name>
</gene>
<evidence type="ECO:0000256" key="7">
    <source>
        <dbReference type="HAMAP-Rule" id="MF_00945"/>
    </source>
</evidence>
<dbReference type="InterPro" id="IPR030842">
    <property type="entry name" value="TF_NusA_bacterial"/>
</dbReference>
<comment type="caution">
    <text evidence="10">The sequence shown here is derived from an EMBL/GenBank/DDBJ whole genome shotgun (WGS) entry which is preliminary data.</text>
</comment>
<dbReference type="SUPFAM" id="SSF69705">
    <property type="entry name" value="Transcription factor NusA, N-terminal domain"/>
    <property type="match status" value="1"/>
</dbReference>
<dbReference type="AlphaFoldDB" id="A0A537IQX9"/>